<feature type="coiled-coil region" evidence="6">
    <location>
        <begin position="36"/>
        <end position="67"/>
    </location>
</feature>
<dbReference type="EMBL" id="JMEE01000044">
    <property type="protein sequence ID" value="RWR00993.1"/>
    <property type="molecule type" value="Genomic_DNA"/>
</dbReference>
<dbReference type="RefSeq" id="WP_128179068.1">
    <property type="nucleotide sequence ID" value="NZ_CP071409.1"/>
</dbReference>
<evidence type="ECO:0000256" key="3">
    <source>
        <dbReference type="ARBA" id="ARBA00022490"/>
    </source>
</evidence>
<keyword evidence="3" id="KW-0963">Cytoplasm</keyword>
<evidence type="ECO:0000256" key="5">
    <source>
        <dbReference type="ARBA" id="ARBA00024335"/>
    </source>
</evidence>
<evidence type="ECO:0008006" key="9">
    <source>
        <dbReference type="Google" id="ProtNLM"/>
    </source>
</evidence>
<keyword evidence="2" id="KW-0813">Transport</keyword>
<keyword evidence="6" id="KW-0175">Coiled coil</keyword>
<dbReference type="Proteomes" id="UP000288794">
    <property type="component" value="Unassembled WGS sequence"/>
</dbReference>
<reference evidence="7 8" key="1">
    <citation type="submission" date="2014-04" db="EMBL/GenBank/DDBJ databases">
        <title>Draft genome sequence of Pantoea beijingensis strain LMG 27579, an emerging pathogen to Pleurotus eryngii with potential industrial application.</title>
        <authorList>
            <person name="Xu F."/>
            <person name="Liu Y."/>
            <person name="Wang S."/>
            <person name="Yin Y."/>
            <person name="Ma Y."/>
            <person name="Zhao S."/>
            <person name="Rong C."/>
        </authorList>
    </citation>
    <scope>NUCLEOTIDE SEQUENCE [LARGE SCALE GENOMIC DNA]</scope>
    <source>
        <strain evidence="7 8">LMG 27579</strain>
    </source>
</reference>
<dbReference type="AlphaFoldDB" id="A0A443IAA6"/>
<gene>
    <name evidence="7" type="ORF">ED28_16215</name>
</gene>
<comment type="similarity">
    <text evidence="5">Belongs to the SctL stator family.</text>
</comment>
<keyword evidence="4" id="KW-0653">Protein transport</keyword>
<evidence type="ECO:0000256" key="2">
    <source>
        <dbReference type="ARBA" id="ARBA00022448"/>
    </source>
</evidence>
<comment type="caution">
    <text evidence="7">The sequence shown here is derived from an EMBL/GenBank/DDBJ whole genome shotgun (WGS) entry which is preliminary data.</text>
</comment>
<dbReference type="InterPro" id="IPR009335">
    <property type="entry name" value="T3SS_HrpE/ATPase_suE"/>
</dbReference>
<sequence length="206" mass="23736">MWQLKIVELVASSQATDDVVLSQAVLQRHQHSIGLIERARQQAALLLQQAETEAERLIEQARFEADRQLANLLANSEAEFLNRADVLFHGWQEQQMTQEARIVDRASELLNQVMTRLLDDTTPAQQLNALLRQLLQAQPRGQQATLWCHPDQKEHITHWLEVRSHITWECQFDESLHTDQLLLETASGELRIGWQALKSQLLRAID</sequence>
<dbReference type="GO" id="GO:0005737">
    <property type="term" value="C:cytoplasm"/>
    <property type="evidence" value="ECO:0007669"/>
    <property type="project" value="UniProtKB-SubCell"/>
</dbReference>
<organism evidence="7 8">
    <name type="scientific">[Pantoea] beijingensis</name>
    <dbReference type="NCBI Taxonomy" id="1324864"/>
    <lineage>
        <taxon>Bacteria</taxon>
        <taxon>Pseudomonadati</taxon>
        <taxon>Pseudomonadota</taxon>
        <taxon>Gammaproteobacteria</taxon>
        <taxon>Enterobacterales</taxon>
        <taxon>Erwiniaceae</taxon>
        <taxon>Erwinia</taxon>
    </lineage>
</organism>
<name>A0A443IAA6_9GAMM</name>
<evidence type="ECO:0000256" key="6">
    <source>
        <dbReference type="SAM" id="Coils"/>
    </source>
</evidence>
<protein>
    <recommendedName>
        <fullName evidence="9">HrpE/YscL family type III secretion apparatus protein</fullName>
    </recommendedName>
</protein>
<dbReference type="Pfam" id="PF06188">
    <property type="entry name" value="HrpE"/>
    <property type="match status" value="1"/>
</dbReference>
<keyword evidence="8" id="KW-1185">Reference proteome</keyword>
<dbReference type="GO" id="GO:0030254">
    <property type="term" value="P:protein secretion by the type III secretion system"/>
    <property type="evidence" value="ECO:0007669"/>
    <property type="project" value="InterPro"/>
</dbReference>
<evidence type="ECO:0000313" key="7">
    <source>
        <dbReference type="EMBL" id="RWR00993.1"/>
    </source>
</evidence>
<evidence type="ECO:0000313" key="8">
    <source>
        <dbReference type="Proteomes" id="UP000288794"/>
    </source>
</evidence>
<proteinExistence type="inferred from homology"/>
<comment type="subcellular location">
    <subcellularLocation>
        <location evidence="1">Cytoplasm</location>
    </subcellularLocation>
</comment>
<accession>A0A443IAA6</accession>
<dbReference type="InterPro" id="IPR012842">
    <property type="entry name" value="T3SS_SctL/SctL2"/>
</dbReference>
<evidence type="ECO:0000256" key="4">
    <source>
        <dbReference type="ARBA" id="ARBA00022927"/>
    </source>
</evidence>
<evidence type="ECO:0000256" key="1">
    <source>
        <dbReference type="ARBA" id="ARBA00004496"/>
    </source>
</evidence>
<dbReference type="NCBIfam" id="TIGR02499">
    <property type="entry name" value="HrpE_YscL_not"/>
    <property type="match status" value="1"/>
</dbReference>